<dbReference type="PANTHER" id="PTHR11831">
    <property type="entry name" value="30S 40S RIBOSOMAL PROTEIN"/>
    <property type="match status" value="1"/>
</dbReference>
<reference evidence="11 12" key="1">
    <citation type="submission" date="2015-01" db="EMBL/GenBank/DDBJ databases">
        <title>Draft Genome Sequence of Mycoplasma capricolum subsp. capricolum str. GM508D.</title>
        <authorList>
            <person name="Calcutt M.J."/>
            <person name="Foecking M.F."/>
        </authorList>
    </citation>
    <scope>NUCLEOTIDE SEQUENCE [LARGE SCALE GENOMIC DNA]</scope>
    <source>
        <strain evidence="11 12">GM508D</strain>
    </source>
</reference>
<dbReference type="PANTHER" id="PTHR11831:SF4">
    <property type="entry name" value="SMALL RIBOSOMAL SUBUNIT PROTEIN US4M"/>
    <property type="match status" value="1"/>
</dbReference>
<evidence type="ECO:0000256" key="7">
    <source>
        <dbReference type="HAMAP-Rule" id="MF_01306"/>
    </source>
</evidence>
<keyword evidence="5 7" id="KW-0687">Ribonucleoprotein</keyword>
<keyword evidence="4 7" id="KW-0689">Ribosomal protein</keyword>
<name>A0A0C2ZZU7_MYCCA</name>
<dbReference type="InterPro" id="IPR018079">
    <property type="entry name" value="Ribosomal_uS4_CS"/>
</dbReference>
<proteinExistence type="inferred from homology"/>
<dbReference type="SMART" id="SM01390">
    <property type="entry name" value="Ribosomal_S4"/>
    <property type="match status" value="1"/>
</dbReference>
<dbReference type="InterPro" id="IPR022801">
    <property type="entry name" value="Ribosomal_uS4"/>
</dbReference>
<evidence type="ECO:0000256" key="6">
    <source>
        <dbReference type="ARBA" id="ARBA00035254"/>
    </source>
</evidence>
<dbReference type="FunFam" id="3.10.290.10:FF:000001">
    <property type="entry name" value="30S ribosomal protein S4"/>
    <property type="match status" value="1"/>
</dbReference>
<dbReference type="NCBIfam" id="TIGR01017">
    <property type="entry name" value="rpsD_bact"/>
    <property type="match status" value="1"/>
</dbReference>
<keyword evidence="2 7" id="KW-0699">rRNA-binding</keyword>
<comment type="function">
    <text evidence="7">One of the primary rRNA binding proteins, it binds directly to 16S rRNA where it nucleates assembly of the body of the 30S subunit.</text>
</comment>
<dbReference type="GO" id="GO:0006412">
    <property type="term" value="P:translation"/>
    <property type="evidence" value="ECO:0007669"/>
    <property type="project" value="UniProtKB-UniRule"/>
</dbReference>
<evidence type="ECO:0000313" key="12">
    <source>
        <dbReference type="Proteomes" id="UP000031975"/>
    </source>
</evidence>
<dbReference type="Gene3D" id="3.10.290.10">
    <property type="entry name" value="RNA-binding S4 domain"/>
    <property type="match status" value="1"/>
</dbReference>
<dbReference type="InterPro" id="IPR002942">
    <property type="entry name" value="S4_RNA-bd"/>
</dbReference>
<organism evidence="11 12">
    <name type="scientific">Mycoplasma capricolum subsp. capricolum</name>
    <dbReference type="NCBI Taxonomy" id="40479"/>
    <lineage>
        <taxon>Bacteria</taxon>
        <taxon>Bacillati</taxon>
        <taxon>Mycoplasmatota</taxon>
        <taxon>Mollicutes</taxon>
        <taxon>Mycoplasmataceae</taxon>
        <taxon>Mycoplasma</taxon>
    </lineage>
</organism>
<dbReference type="Pfam" id="PF01479">
    <property type="entry name" value="S4"/>
    <property type="match status" value="1"/>
</dbReference>
<dbReference type="GeneID" id="23778809"/>
<comment type="subunit">
    <text evidence="7">Part of the 30S ribosomal subunit. Contacts protein S5. The interaction surface between S4 and S5 is involved in control of translational fidelity.</text>
</comment>
<dbReference type="Pfam" id="PF00163">
    <property type="entry name" value="Ribosomal_S4"/>
    <property type="match status" value="1"/>
</dbReference>
<evidence type="ECO:0000256" key="8">
    <source>
        <dbReference type="RuleBase" id="RU003699"/>
    </source>
</evidence>
<dbReference type="Gene3D" id="1.10.1050.10">
    <property type="entry name" value="Ribosomal Protein S4 Delta 41, Chain A, domain 1"/>
    <property type="match status" value="1"/>
</dbReference>
<dbReference type="InterPro" id="IPR036986">
    <property type="entry name" value="S4_RNA-bd_sf"/>
</dbReference>
<comment type="caution">
    <text evidence="11">The sequence shown here is derived from an EMBL/GenBank/DDBJ whole genome shotgun (WGS) entry which is preliminary data.</text>
</comment>
<dbReference type="AlphaFoldDB" id="A0A0C2ZZU7"/>
<dbReference type="HAMAP" id="MF_01306_B">
    <property type="entry name" value="Ribosomal_uS4_B"/>
    <property type="match status" value="1"/>
</dbReference>
<comment type="function">
    <text evidence="7">With S5 and S12 plays an important role in translational accuracy.</text>
</comment>
<dbReference type="OMA" id="QLVVELY"/>
<dbReference type="GO" id="GO:0042274">
    <property type="term" value="P:ribosomal small subunit biogenesis"/>
    <property type="evidence" value="ECO:0007669"/>
    <property type="project" value="TreeGrafter"/>
</dbReference>
<evidence type="ECO:0000256" key="1">
    <source>
        <dbReference type="ARBA" id="ARBA00007465"/>
    </source>
</evidence>
<feature type="domain" description="RNA-binding S4" evidence="9">
    <location>
        <begin position="96"/>
        <end position="160"/>
    </location>
</feature>
<gene>
    <name evidence="7 11" type="primary">rpsD</name>
    <name evidence="11" type="ORF">MCGM508_00490</name>
</gene>
<evidence type="ECO:0000313" key="11">
    <source>
        <dbReference type="EMBL" id="KIM13559.1"/>
    </source>
</evidence>
<dbReference type="SMR" id="A0A0C2ZZU7"/>
<dbReference type="RefSeq" id="WP_011387125.1">
    <property type="nucleotide sequence ID" value="NZ_CP143994.1"/>
</dbReference>
<dbReference type="InterPro" id="IPR001912">
    <property type="entry name" value="Ribosomal_uS4_N"/>
</dbReference>
<evidence type="ECO:0000256" key="5">
    <source>
        <dbReference type="ARBA" id="ARBA00023274"/>
    </source>
</evidence>
<evidence type="ECO:0000259" key="9">
    <source>
        <dbReference type="SMART" id="SM00363"/>
    </source>
</evidence>
<dbReference type="PROSITE" id="PS50889">
    <property type="entry name" value="S4"/>
    <property type="match status" value="1"/>
</dbReference>
<dbReference type="SMART" id="SM00363">
    <property type="entry name" value="S4"/>
    <property type="match status" value="1"/>
</dbReference>
<evidence type="ECO:0000256" key="3">
    <source>
        <dbReference type="ARBA" id="ARBA00022884"/>
    </source>
</evidence>
<dbReference type="InterPro" id="IPR005709">
    <property type="entry name" value="Ribosomal_uS4_bac-type"/>
</dbReference>
<sequence length="208" mass="23886">MSRFIGSTFKKSRRFGFSILETGKEFSKGKKRITTPGQHGKERAKVKVSEYGQQLQEKQKVKFMYGLSERQFRNTFAKAKKMQGILGTNFLVLLESRLDNIVYRLGFSATRQGARQLVNHGHILVNGKKVDIPSYLLSVGDLVEVKASMKKNEKVLEALQNNEATLEFVKVNKNEVKGEFVRLPERNELNSEISESLIVEWYNRLIKK</sequence>
<evidence type="ECO:0000259" key="10">
    <source>
        <dbReference type="SMART" id="SM01390"/>
    </source>
</evidence>
<evidence type="ECO:0000256" key="4">
    <source>
        <dbReference type="ARBA" id="ARBA00022980"/>
    </source>
</evidence>
<protein>
    <recommendedName>
        <fullName evidence="6 7">Small ribosomal subunit protein uS4</fullName>
    </recommendedName>
</protein>
<comment type="similarity">
    <text evidence="1 7 8">Belongs to the universal ribosomal protein uS4 family.</text>
</comment>
<dbReference type="NCBIfam" id="NF003717">
    <property type="entry name" value="PRK05327.1"/>
    <property type="match status" value="1"/>
</dbReference>
<dbReference type="SUPFAM" id="SSF55174">
    <property type="entry name" value="Alpha-L RNA-binding motif"/>
    <property type="match status" value="1"/>
</dbReference>
<feature type="domain" description="Small ribosomal subunit protein uS4 N-terminal" evidence="10">
    <location>
        <begin position="3"/>
        <end position="95"/>
    </location>
</feature>
<dbReference type="CDD" id="cd00165">
    <property type="entry name" value="S4"/>
    <property type="match status" value="1"/>
</dbReference>
<keyword evidence="3 7" id="KW-0694">RNA-binding</keyword>
<dbReference type="GO" id="GO:0015935">
    <property type="term" value="C:small ribosomal subunit"/>
    <property type="evidence" value="ECO:0007669"/>
    <property type="project" value="InterPro"/>
</dbReference>
<accession>A0A0C2ZZU7</accession>
<dbReference type="GO" id="GO:0003735">
    <property type="term" value="F:structural constituent of ribosome"/>
    <property type="evidence" value="ECO:0007669"/>
    <property type="project" value="InterPro"/>
</dbReference>
<dbReference type="EMBL" id="JXQB01000001">
    <property type="protein sequence ID" value="KIM13559.1"/>
    <property type="molecule type" value="Genomic_DNA"/>
</dbReference>
<dbReference type="GO" id="GO:0019843">
    <property type="term" value="F:rRNA binding"/>
    <property type="evidence" value="ECO:0007669"/>
    <property type="project" value="UniProtKB-UniRule"/>
</dbReference>
<evidence type="ECO:0000256" key="2">
    <source>
        <dbReference type="ARBA" id="ARBA00022730"/>
    </source>
</evidence>
<dbReference type="PROSITE" id="PS00632">
    <property type="entry name" value="RIBOSOMAL_S4"/>
    <property type="match status" value="1"/>
</dbReference>
<dbReference type="Proteomes" id="UP000031975">
    <property type="component" value="Unassembled WGS sequence"/>
</dbReference>